<feature type="compositionally biased region" description="Polar residues" evidence="1">
    <location>
        <begin position="1"/>
        <end position="19"/>
    </location>
</feature>
<feature type="compositionally biased region" description="Polar residues" evidence="1">
    <location>
        <begin position="172"/>
        <end position="189"/>
    </location>
</feature>
<dbReference type="Proteomes" id="UP000289152">
    <property type="component" value="Unassembled WGS sequence"/>
</dbReference>
<proteinExistence type="predicted"/>
<feature type="region of interest" description="Disordered" evidence="1">
    <location>
        <begin position="1"/>
        <end position="61"/>
    </location>
</feature>
<dbReference type="InParanoid" id="A0A4Q1BVT0"/>
<evidence type="ECO:0000313" key="3">
    <source>
        <dbReference type="Proteomes" id="UP000289152"/>
    </source>
</evidence>
<reference evidence="2 3" key="1">
    <citation type="submission" date="2016-06" db="EMBL/GenBank/DDBJ databases">
        <title>Evolution of pathogenesis and genome organization in the Tremellales.</title>
        <authorList>
            <person name="Cuomo C."/>
            <person name="Litvintseva A."/>
            <person name="Heitman J."/>
            <person name="Chen Y."/>
            <person name="Sun S."/>
            <person name="Springer D."/>
            <person name="Dromer F."/>
            <person name="Young S."/>
            <person name="Zeng Q."/>
            <person name="Chapman S."/>
            <person name="Gujja S."/>
            <person name="Saif S."/>
            <person name="Birren B."/>
        </authorList>
    </citation>
    <scope>NUCLEOTIDE SEQUENCE [LARGE SCALE GENOMIC DNA]</scope>
    <source>
        <strain evidence="2 3">ATCC 28783</strain>
    </source>
</reference>
<protein>
    <submittedName>
        <fullName evidence="2">Uncharacterized protein</fullName>
    </submittedName>
</protein>
<comment type="caution">
    <text evidence="2">The sequence shown here is derived from an EMBL/GenBank/DDBJ whole genome shotgun (WGS) entry which is preliminary data.</text>
</comment>
<accession>A0A4Q1BVT0</accession>
<sequence>MSTSPTSSFMSNDLSRPTTNRSYSLPSSQSQISGNSRPSSPVSTHSTRKSPRRPSIPGATMDYSLSMAELLAGPPSPPQYTMAVYHEPLAGLCFSQLEVDTNPIPYPTSRPCSPVSARSMAIRFDPSVNPSRPTPSSPNRRTSPERRSQPISPNRRKSTPGPWVHRPIAERSFSSPDKPTMSRLPSTEEITFFPPLEQDETVPDSEKQQDNSEEKDENGVTAPPNTPDEIGWGKGGFFGTISRGLRVAQLWKPVSPSTNHSTLPTLPSSPNVQNSSLAAPVIQRTHSSPTSLPPPSNSPRASPSRPQSPPMGQRDPLWYLNMAKAYNPALHILSESPVPGRPSSGAKHLPPSRPQSRRGQRSGMETPRRPQSPLAPVTQVDYELGDKATGWVFRPRLDTTESTKNTVGTRYDYHEWGMSSPNPSRNALPTQALVVPSLNHGR</sequence>
<dbReference type="EMBL" id="SDIL01000003">
    <property type="protein sequence ID" value="RXK42162.1"/>
    <property type="molecule type" value="Genomic_DNA"/>
</dbReference>
<feature type="region of interest" description="Disordered" evidence="1">
    <location>
        <begin position="254"/>
        <end position="317"/>
    </location>
</feature>
<keyword evidence="3" id="KW-1185">Reference proteome</keyword>
<feature type="compositionally biased region" description="Low complexity" evidence="1">
    <location>
        <begin position="20"/>
        <end position="40"/>
    </location>
</feature>
<feature type="compositionally biased region" description="Polar residues" evidence="1">
    <location>
        <begin position="420"/>
        <end position="429"/>
    </location>
</feature>
<gene>
    <name evidence="2" type="ORF">M231_00519</name>
</gene>
<evidence type="ECO:0000313" key="2">
    <source>
        <dbReference type="EMBL" id="RXK42162.1"/>
    </source>
</evidence>
<feature type="compositionally biased region" description="Polar residues" evidence="1">
    <location>
        <begin position="255"/>
        <end position="277"/>
    </location>
</feature>
<feature type="region of interest" description="Disordered" evidence="1">
    <location>
        <begin position="420"/>
        <end position="442"/>
    </location>
</feature>
<feature type="region of interest" description="Disordered" evidence="1">
    <location>
        <begin position="124"/>
        <end position="238"/>
    </location>
</feature>
<dbReference type="AlphaFoldDB" id="A0A4Q1BVT0"/>
<organism evidence="2 3">
    <name type="scientific">Tremella mesenterica</name>
    <name type="common">Jelly fungus</name>
    <dbReference type="NCBI Taxonomy" id="5217"/>
    <lineage>
        <taxon>Eukaryota</taxon>
        <taxon>Fungi</taxon>
        <taxon>Dikarya</taxon>
        <taxon>Basidiomycota</taxon>
        <taxon>Agaricomycotina</taxon>
        <taxon>Tremellomycetes</taxon>
        <taxon>Tremellales</taxon>
        <taxon>Tremellaceae</taxon>
        <taxon>Tremella</taxon>
    </lineage>
</organism>
<evidence type="ECO:0000256" key="1">
    <source>
        <dbReference type="SAM" id="MobiDB-lite"/>
    </source>
</evidence>
<name>A0A4Q1BVT0_TREME</name>
<feature type="region of interest" description="Disordered" evidence="1">
    <location>
        <begin position="333"/>
        <end position="378"/>
    </location>
</feature>